<dbReference type="WBParaSite" id="L893_g15638.t2">
    <property type="protein sequence ID" value="L893_g15638.t2"/>
    <property type="gene ID" value="L893_g15638"/>
</dbReference>
<accession>A0A1I7YFL2</accession>
<name>A0A1I7YFL2_9BILA</name>
<dbReference type="Proteomes" id="UP000095287">
    <property type="component" value="Unplaced"/>
</dbReference>
<keyword evidence="1" id="KW-1185">Reference proteome</keyword>
<organism evidence="1 2">
    <name type="scientific">Steinernema glaseri</name>
    <dbReference type="NCBI Taxonomy" id="37863"/>
    <lineage>
        <taxon>Eukaryota</taxon>
        <taxon>Metazoa</taxon>
        <taxon>Ecdysozoa</taxon>
        <taxon>Nematoda</taxon>
        <taxon>Chromadorea</taxon>
        <taxon>Rhabditida</taxon>
        <taxon>Tylenchina</taxon>
        <taxon>Panagrolaimomorpha</taxon>
        <taxon>Strongyloidoidea</taxon>
        <taxon>Steinernematidae</taxon>
        <taxon>Steinernema</taxon>
    </lineage>
</organism>
<protein>
    <submittedName>
        <fullName evidence="2">START domain-containing protein</fullName>
    </submittedName>
</protein>
<evidence type="ECO:0000313" key="1">
    <source>
        <dbReference type="Proteomes" id="UP000095287"/>
    </source>
</evidence>
<evidence type="ECO:0000313" key="2">
    <source>
        <dbReference type="WBParaSite" id="L893_g15638.t2"/>
    </source>
</evidence>
<proteinExistence type="predicted"/>
<dbReference type="AlphaFoldDB" id="A0A1I7YFL2"/>
<sequence length="73" mass="8300">MFGIAEFLQDYSKDPKYRAVWQASSSTDTYLEPIEGNEEGTITSVEELTYVSFSLLVHDQAFQEKCGRSDLRA</sequence>
<reference evidence="2" key="1">
    <citation type="submission" date="2016-11" db="UniProtKB">
        <authorList>
            <consortium name="WormBaseParasite"/>
        </authorList>
    </citation>
    <scope>IDENTIFICATION</scope>
</reference>